<proteinExistence type="predicted"/>
<dbReference type="CDD" id="cd00570">
    <property type="entry name" value="GST_N_family"/>
    <property type="match status" value="1"/>
</dbReference>
<dbReference type="SFLD" id="SFLDG00358">
    <property type="entry name" value="Main_(cytGST)"/>
    <property type="match status" value="1"/>
</dbReference>
<dbReference type="InterPro" id="IPR036282">
    <property type="entry name" value="Glutathione-S-Trfase_C_sf"/>
</dbReference>
<dbReference type="InterPro" id="IPR036249">
    <property type="entry name" value="Thioredoxin-like_sf"/>
</dbReference>
<gene>
    <name evidence="5" type="ORF">A6770_28265</name>
</gene>
<dbReference type="Pfam" id="PF00043">
    <property type="entry name" value="GST_C"/>
    <property type="match status" value="1"/>
</dbReference>
<feature type="domain" description="GST N-terminal" evidence="3">
    <location>
        <begin position="2"/>
        <end position="81"/>
    </location>
</feature>
<dbReference type="PROSITE" id="PS50405">
    <property type="entry name" value="GST_CTER"/>
    <property type="match status" value="1"/>
</dbReference>
<dbReference type="InterPro" id="IPR010987">
    <property type="entry name" value="Glutathione-S-Trfase_C-like"/>
</dbReference>
<protein>
    <recommendedName>
        <fullName evidence="1">glutathione transferase</fullName>
        <ecNumber evidence="1">2.5.1.18</ecNumber>
    </recommendedName>
</protein>
<dbReference type="AlphaFoldDB" id="A0A367QMC0"/>
<dbReference type="Pfam" id="PF13417">
    <property type="entry name" value="GST_N_3"/>
    <property type="match status" value="1"/>
</dbReference>
<evidence type="ECO:0000256" key="2">
    <source>
        <dbReference type="ARBA" id="ARBA00022679"/>
    </source>
</evidence>
<dbReference type="GO" id="GO:0004364">
    <property type="term" value="F:glutathione transferase activity"/>
    <property type="evidence" value="ECO:0007669"/>
    <property type="project" value="UniProtKB-EC"/>
</dbReference>
<dbReference type="InterPro" id="IPR004045">
    <property type="entry name" value="Glutathione_S-Trfase_N"/>
</dbReference>
<dbReference type="Gene3D" id="3.40.30.10">
    <property type="entry name" value="Glutaredoxin"/>
    <property type="match status" value="1"/>
</dbReference>
<dbReference type="Gene3D" id="1.20.1050.10">
    <property type="match status" value="1"/>
</dbReference>
<evidence type="ECO:0000313" key="6">
    <source>
        <dbReference type="Proteomes" id="UP000252107"/>
    </source>
</evidence>
<dbReference type="GO" id="GO:0043295">
    <property type="term" value="F:glutathione binding"/>
    <property type="evidence" value="ECO:0007669"/>
    <property type="project" value="TreeGrafter"/>
</dbReference>
<keyword evidence="2" id="KW-0808">Transferase</keyword>
<dbReference type="EC" id="2.5.1.18" evidence="1"/>
<dbReference type="PANTHER" id="PTHR43900:SF3">
    <property type="entry name" value="GLUTATHIONE S-TRANSFERASE RHO"/>
    <property type="match status" value="1"/>
</dbReference>
<dbReference type="InterPro" id="IPR004046">
    <property type="entry name" value="GST_C"/>
</dbReference>
<evidence type="ECO:0000259" key="3">
    <source>
        <dbReference type="PROSITE" id="PS50404"/>
    </source>
</evidence>
<dbReference type="SUPFAM" id="SSF52833">
    <property type="entry name" value="Thioredoxin-like"/>
    <property type="match status" value="1"/>
</dbReference>
<evidence type="ECO:0000256" key="1">
    <source>
        <dbReference type="ARBA" id="ARBA00012452"/>
    </source>
</evidence>
<dbReference type="SUPFAM" id="SSF47616">
    <property type="entry name" value="GST C-terminal domain-like"/>
    <property type="match status" value="1"/>
</dbReference>
<dbReference type="InterPro" id="IPR040079">
    <property type="entry name" value="Glutathione_S-Trfase"/>
</dbReference>
<sequence>MSNVVVHGFEVSPNVRAARITLIEKGVDYHFNEIGFDYLATDEYAQLNPFRKMPVLQQGDFVLYETPAILSYVDEAFEGLSLQSTEPKARAQMRKWIGIAANYLYPVGVMQLFLQRIMSPIMGSVTDEVVVAQSAKITSQHLDVLEHQLTSSFLASDVLSLADIITGSMVYYINMTKEGSALVKARPKTTAWLNTLSQRKSFQQTLAGLLEGKAQA</sequence>
<accession>A0A367QMC0</accession>
<dbReference type="GO" id="GO:0005737">
    <property type="term" value="C:cytoplasm"/>
    <property type="evidence" value="ECO:0007669"/>
    <property type="project" value="TreeGrafter"/>
</dbReference>
<comment type="caution">
    <text evidence="5">The sequence shown here is derived from an EMBL/GenBank/DDBJ whole genome shotgun (WGS) entry which is preliminary data.</text>
</comment>
<dbReference type="SFLD" id="SFLDS00019">
    <property type="entry name" value="Glutathione_Transferase_(cytos"/>
    <property type="match status" value="1"/>
</dbReference>
<feature type="domain" description="GST C-terminal" evidence="4">
    <location>
        <begin position="86"/>
        <end position="216"/>
    </location>
</feature>
<organism evidence="5 6">
    <name type="scientific">Nostoc minutum NIES-26</name>
    <dbReference type="NCBI Taxonomy" id="1844469"/>
    <lineage>
        <taxon>Bacteria</taxon>
        <taxon>Bacillati</taxon>
        <taxon>Cyanobacteriota</taxon>
        <taxon>Cyanophyceae</taxon>
        <taxon>Nostocales</taxon>
        <taxon>Nostocaceae</taxon>
        <taxon>Nostoc</taxon>
    </lineage>
</organism>
<dbReference type="EMBL" id="LXQD01000318">
    <property type="protein sequence ID" value="RCJ24394.1"/>
    <property type="molecule type" value="Genomic_DNA"/>
</dbReference>
<evidence type="ECO:0000313" key="5">
    <source>
        <dbReference type="EMBL" id="RCJ24394.1"/>
    </source>
</evidence>
<name>A0A367QMC0_9NOSO</name>
<evidence type="ECO:0000259" key="4">
    <source>
        <dbReference type="PROSITE" id="PS50405"/>
    </source>
</evidence>
<dbReference type="PANTHER" id="PTHR43900">
    <property type="entry name" value="GLUTATHIONE S-TRANSFERASE RHO"/>
    <property type="match status" value="1"/>
</dbReference>
<dbReference type="Proteomes" id="UP000252107">
    <property type="component" value="Unassembled WGS sequence"/>
</dbReference>
<keyword evidence="6" id="KW-1185">Reference proteome</keyword>
<reference evidence="5" key="1">
    <citation type="submission" date="2016-04" db="EMBL/GenBank/DDBJ databases">
        <authorList>
            <person name="Tabuchi Yagui T.R."/>
        </authorList>
    </citation>
    <scope>NUCLEOTIDE SEQUENCE [LARGE SCALE GENOMIC DNA]</scope>
    <source>
        <strain evidence="5">NIES-26</strain>
    </source>
</reference>
<dbReference type="PROSITE" id="PS50404">
    <property type="entry name" value="GST_NTER"/>
    <property type="match status" value="1"/>
</dbReference>